<dbReference type="AlphaFoldDB" id="A0A1S6HPF8"/>
<evidence type="ECO:0000313" key="2">
    <source>
        <dbReference type="EMBL" id="AQS37411.1"/>
    </source>
</evidence>
<dbReference type="EMBL" id="CP014782">
    <property type="protein sequence ID" value="AQS37411.1"/>
    <property type="molecule type" value="Genomic_DNA"/>
</dbReference>
<gene>
    <name evidence="2" type="ORF">Sps_02253</name>
</gene>
<evidence type="ECO:0000256" key="1">
    <source>
        <dbReference type="SAM" id="Coils"/>
    </source>
</evidence>
<dbReference type="OrthoDB" id="6309180at2"/>
<keyword evidence="3" id="KW-1185">Reference proteome</keyword>
<keyword evidence="1" id="KW-0175">Coiled coil</keyword>
<dbReference type="KEGG" id="spsw:Sps_02253"/>
<protein>
    <submittedName>
        <fullName evidence="2">Uncharacterized protein</fullName>
    </submittedName>
</protein>
<sequence length="205" mass="23108">MTASITMNNQLSLRSSYLAGLQKKEVSINPDFSDVGDTQPADVPSTPDIQFSSQISSLNKAEIGSIYNQIKLEAKAKLEKDNVNNTELKPFDYHKSTIDEIMLHPLVVKVEPDEIHTAILYNRMGISYLDVKQAEVRMELLKLAEEDVENSAQQASISEEQRLGLSQIIASNLLKLEDEKQALLEGDQMRKNQQELFEQLRCKGQ</sequence>
<dbReference type="Proteomes" id="UP000189545">
    <property type="component" value="Chromosome"/>
</dbReference>
<reference evidence="2 3" key="1">
    <citation type="submission" date="2016-03" db="EMBL/GenBank/DDBJ databases">
        <title>Complete genome sequence of Shewanella psychrophila WP2, a deep sea bacterium isolated from west Pacific sediment.</title>
        <authorList>
            <person name="Xu G."/>
            <person name="Jian H."/>
        </authorList>
    </citation>
    <scope>NUCLEOTIDE SEQUENCE [LARGE SCALE GENOMIC DNA]</scope>
    <source>
        <strain evidence="2 3">WP2</strain>
    </source>
</reference>
<dbReference type="RefSeq" id="WP_077752581.1">
    <property type="nucleotide sequence ID" value="NZ_CP014782.1"/>
</dbReference>
<evidence type="ECO:0000313" key="3">
    <source>
        <dbReference type="Proteomes" id="UP000189545"/>
    </source>
</evidence>
<feature type="coiled-coil region" evidence="1">
    <location>
        <begin position="131"/>
        <end position="161"/>
    </location>
</feature>
<accession>A0A1S6HPF8</accession>
<proteinExistence type="predicted"/>
<name>A0A1S6HPF8_9GAMM</name>
<organism evidence="2 3">
    <name type="scientific">Shewanella psychrophila</name>
    <dbReference type="NCBI Taxonomy" id="225848"/>
    <lineage>
        <taxon>Bacteria</taxon>
        <taxon>Pseudomonadati</taxon>
        <taxon>Pseudomonadota</taxon>
        <taxon>Gammaproteobacteria</taxon>
        <taxon>Alteromonadales</taxon>
        <taxon>Shewanellaceae</taxon>
        <taxon>Shewanella</taxon>
    </lineage>
</organism>